<feature type="compositionally biased region" description="Basic and acidic residues" evidence="6">
    <location>
        <begin position="11"/>
        <end position="22"/>
    </location>
</feature>
<keyword evidence="10" id="KW-1185">Reference proteome</keyword>
<evidence type="ECO:0000256" key="6">
    <source>
        <dbReference type="SAM" id="MobiDB-lite"/>
    </source>
</evidence>
<protein>
    <submittedName>
        <fullName evidence="9">Phenol 2-monooxygenase</fullName>
    </submittedName>
</protein>
<dbReference type="PRINTS" id="PR00420">
    <property type="entry name" value="RNGMNOXGNASE"/>
</dbReference>
<gene>
    <name evidence="9" type="ORF">CLV56_3802</name>
</gene>
<dbReference type="InterPro" id="IPR036188">
    <property type="entry name" value="FAD/NAD-bd_sf"/>
</dbReference>
<accession>A0A0B2BHL1</accession>
<dbReference type="Gene3D" id="3.50.50.60">
    <property type="entry name" value="FAD/NAD(P)-binding domain"/>
    <property type="match status" value="1"/>
</dbReference>
<name>A0A0B2BHL1_9ACTN</name>
<keyword evidence="5" id="KW-0560">Oxidoreductase</keyword>
<organism evidence="9 10">
    <name type="scientific">Mumia flava</name>
    <dbReference type="NCBI Taxonomy" id="1348852"/>
    <lineage>
        <taxon>Bacteria</taxon>
        <taxon>Bacillati</taxon>
        <taxon>Actinomycetota</taxon>
        <taxon>Actinomycetes</taxon>
        <taxon>Propionibacteriales</taxon>
        <taxon>Nocardioidaceae</taxon>
        <taxon>Mumia</taxon>
    </lineage>
</organism>
<evidence type="ECO:0000259" key="7">
    <source>
        <dbReference type="Pfam" id="PF01494"/>
    </source>
</evidence>
<evidence type="ECO:0000256" key="5">
    <source>
        <dbReference type="ARBA" id="ARBA00023002"/>
    </source>
</evidence>
<dbReference type="RefSeq" id="WP_039347948.1">
    <property type="nucleotide sequence ID" value="NZ_PGEZ01000002.1"/>
</dbReference>
<dbReference type="AlphaFoldDB" id="A0A0B2BHL1"/>
<feature type="domain" description="Phenol hydroxylase-like C-terminal dimerisation" evidence="8">
    <location>
        <begin position="451"/>
        <end position="639"/>
    </location>
</feature>
<evidence type="ECO:0000313" key="10">
    <source>
        <dbReference type="Proteomes" id="UP000230842"/>
    </source>
</evidence>
<keyword evidence="3" id="KW-0285">Flavoprotein</keyword>
<keyword evidence="9" id="KW-0503">Monooxygenase</keyword>
<dbReference type="Pfam" id="PF01494">
    <property type="entry name" value="FAD_binding_3"/>
    <property type="match status" value="1"/>
</dbReference>
<evidence type="ECO:0000256" key="1">
    <source>
        <dbReference type="ARBA" id="ARBA00001974"/>
    </source>
</evidence>
<evidence type="ECO:0000256" key="4">
    <source>
        <dbReference type="ARBA" id="ARBA00022827"/>
    </source>
</evidence>
<sequence>MQAYLNGFHPGDPERLPADPDRAAQPGLPDAVDVLIVGTGPAGLVLAAQLAQFADITTAIVERRDGPLEMGQADGVACRSIEMFDAFGFSERVVKEGSWVNEVTFWSPEAGAPDRIARTGRVRDVEEGLSEFPHVILNQARVQEFLLEAMEKAPSRLEPAYGWEVAGLSVVADPLHDAGDHPVAVTLRPTNDGAAADAAPADRVVRARYVVGCDGARSTVRRAIGRELRGDAANHAWGVMDVLATTDFPDIRFKAVIKSEAGSMLIIPREGGYLFRMYVEMGELEPGERVAQRGIGSDDVIAAAQRILAPYALDVHEIVWWSAYEVGQRVTDQFDDAGDGREPRVFVAGDACHTHSPKAGQGMNVSMQDAFNLGWKLAAVLRGQADASLLSTYSAERQVVAQQLIDFDRDFAAKMTARSHGADTDGPDEVATVMRETFVAQGRYTAGFGTRYEPALLTGDGTHQHLAKGFGIGERFHSAPVLRISDAKPVHLGHAHRADGRWRLYALADRADVRDPGSRLRALCEALTERRDAAVRRFTPAGADVDAVLDLRAVLQQPHTAVAPTDLPELLLPAKGRFGLHDYEKAFTSVGAEPDIFDLRGVDRDAGALVVVRPDQYVATVLPLDDVDGLTAFFARFLRDA</sequence>
<dbReference type="InterPro" id="IPR036249">
    <property type="entry name" value="Thioredoxin-like_sf"/>
</dbReference>
<dbReference type="Proteomes" id="UP000230842">
    <property type="component" value="Unassembled WGS sequence"/>
</dbReference>
<dbReference type="EMBL" id="PGEZ01000002">
    <property type="protein sequence ID" value="PJJ54294.1"/>
    <property type="molecule type" value="Genomic_DNA"/>
</dbReference>
<evidence type="ECO:0000259" key="8">
    <source>
        <dbReference type="Pfam" id="PF07976"/>
    </source>
</evidence>
<dbReference type="NCBIfam" id="NF006144">
    <property type="entry name" value="PRK08294.1"/>
    <property type="match status" value="1"/>
</dbReference>
<dbReference type="CDD" id="cd02979">
    <property type="entry name" value="PHOX_C"/>
    <property type="match status" value="1"/>
</dbReference>
<dbReference type="PANTHER" id="PTHR43004">
    <property type="entry name" value="TRK SYSTEM POTASSIUM UPTAKE PROTEIN"/>
    <property type="match status" value="1"/>
</dbReference>
<evidence type="ECO:0000256" key="2">
    <source>
        <dbReference type="ARBA" id="ARBA00007801"/>
    </source>
</evidence>
<dbReference type="Gene3D" id="3.30.9.10">
    <property type="entry name" value="D-Amino Acid Oxidase, subunit A, domain 2"/>
    <property type="match status" value="1"/>
</dbReference>
<feature type="region of interest" description="Disordered" evidence="6">
    <location>
        <begin position="1"/>
        <end position="24"/>
    </location>
</feature>
<comment type="cofactor">
    <cofactor evidence="1">
        <name>FAD</name>
        <dbReference type="ChEBI" id="CHEBI:57692"/>
    </cofactor>
</comment>
<reference evidence="9 10" key="1">
    <citation type="submission" date="2017-11" db="EMBL/GenBank/DDBJ databases">
        <title>Genomic Encyclopedia of Archaeal and Bacterial Type Strains, Phase II (KMG-II): From Individual Species to Whole Genera.</title>
        <authorList>
            <person name="Goeker M."/>
        </authorList>
    </citation>
    <scope>NUCLEOTIDE SEQUENCE [LARGE SCALE GENOMIC DNA]</scope>
    <source>
        <strain evidence="9 10">DSM 27763</strain>
    </source>
</reference>
<dbReference type="GO" id="GO:0071949">
    <property type="term" value="F:FAD binding"/>
    <property type="evidence" value="ECO:0007669"/>
    <property type="project" value="InterPro"/>
</dbReference>
<feature type="domain" description="FAD-binding" evidence="7">
    <location>
        <begin position="32"/>
        <end position="407"/>
    </location>
</feature>
<evidence type="ECO:0000256" key="3">
    <source>
        <dbReference type="ARBA" id="ARBA00022630"/>
    </source>
</evidence>
<comment type="caution">
    <text evidence="9">The sequence shown here is derived from an EMBL/GenBank/DDBJ whole genome shotgun (WGS) entry which is preliminary data.</text>
</comment>
<dbReference type="OrthoDB" id="3316391at2"/>
<dbReference type="SUPFAM" id="SSF52833">
    <property type="entry name" value="Thioredoxin-like"/>
    <property type="match status" value="1"/>
</dbReference>
<dbReference type="InterPro" id="IPR002938">
    <property type="entry name" value="FAD-bd"/>
</dbReference>
<dbReference type="SUPFAM" id="SSF54373">
    <property type="entry name" value="FAD-linked reductases, C-terminal domain"/>
    <property type="match status" value="1"/>
</dbReference>
<dbReference type="InterPro" id="IPR050641">
    <property type="entry name" value="RIFMO-like"/>
</dbReference>
<dbReference type="PANTHER" id="PTHR43004:SF19">
    <property type="entry name" value="BINDING MONOOXYGENASE, PUTATIVE (JCVI)-RELATED"/>
    <property type="match status" value="1"/>
</dbReference>
<comment type="similarity">
    <text evidence="2">Belongs to the PheA/TfdB FAD monooxygenase family.</text>
</comment>
<dbReference type="SUPFAM" id="SSF51905">
    <property type="entry name" value="FAD/NAD(P)-binding domain"/>
    <property type="match status" value="1"/>
</dbReference>
<dbReference type="InterPro" id="IPR012941">
    <property type="entry name" value="Phe_hydrox_C_dim_dom"/>
</dbReference>
<evidence type="ECO:0000313" key="9">
    <source>
        <dbReference type="EMBL" id="PJJ54294.1"/>
    </source>
</evidence>
<dbReference type="GO" id="GO:0016709">
    <property type="term" value="F:oxidoreductase activity, acting on paired donors, with incorporation or reduction of molecular oxygen, NAD(P)H as one donor, and incorporation of one atom of oxygen"/>
    <property type="evidence" value="ECO:0007669"/>
    <property type="project" value="UniProtKB-ARBA"/>
</dbReference>
<dbReference type="InterPro" id="IPR038220">
    <property type="entry name" value="PHOX_C_sf"/>
</dbReference>
<proteinExistence type="inferred from homology"/>
<keyword evidence="4" id="KW-0274">FAD</keyword>
<dbReference type="Pfam" id="PF07976">
    <property type="entry name" value="Phe_hydrox_dim"/>
    <property type="match status" value="1"/>
</dbReference>
<dbReference type="Gene3D" id="3.40.30.20">
    <property type="match status" value="1"/>
</dbReference>